<keyword evidence="3" id="KW-0963">Cytoplasm</keyword>
<dbReference type="GO" id="GO:0005737">
    <property type="term" value="C:cytoplasm"/>
    <property type="evidence" value="ECO:0007669"/>
    <property type="project" value="UniProtKB-SubCell"/>
</dbReference>
<proteinExistence type="inferred from homology"/>
<dbReference type="GO" id="GO:0005634">
    <property type="term" value="C:nucleus"/>
    <property type="evidence" value="ECO:0007669"/>
    <property type="project" value="TreeGrafter"/>
</dbReference>
<evidence type="ECO:0000259" key="10">
    <source>
        <dbReference type="PROSITE" id="PS51867"/>
    </source>
</evidence>
<dbReference type="GO" id="GO:0061630">
    <property type="term" value="F:ubiquitin protein ligase activity"/>
    <property type="evidence" value="ECO:0007669"/>
    <property type="project" value="InterPro"/>
</dbReference>
<keyword evidence="6" id="KW-0862">Zinc</keyword>
<keyword evidence="5 7" id="KW-0863">Zinc-finger</keyword>
<evidence type="ECO:0000256" key="8">
    <source>
        <dbReference type="SAM" id="MobiDB-lite"/>
    </source>
</evidence>
<name>A0A2N1J9A8_9BASI</name>
<dbReference type="PROSITE" id="PS50897">
    <property type="entry name" value="CTLH"/>
    <property type="match status" value="1"/>
</dbReference>
<dbReference type="Pfam" id="PF10607">
    <property type="entry name" value="CTLH"/>
    <property type="match status" value="1"/>
</dbReference>
<dbReference type="GO" id="GO:0008270">
    <property type="term" value="F:zinc ion binding"/>
    <property type="evidence" value="ECO:0007669"/>
    <property type="project" value="UniProtKB-KW"/>
</dbReference>
<dbReference type="InterPro" id="IPR006595">
    <property type="entry name" value="CTLH_C"/>
</dbReference>
<comment type="subcellular location">
    <subcellularLocation>
        <location evidence="1">Cytoplasm</location>
    </subcellularLocation>
</comment>
<dbReference type="Gene3D" id="3.40.50.150">
    <property type="entry name" value="Vaccinia Virus protein VP39"/>
    <property type="match status" value="1"/>
</dbReference>
<sequence length="1104" mass="122553">MALSSGGPKDMTSHGITDAAGVPSEEDIFALEHSFLSLPVEELRMQLKAQQRNTEKGFAYCKALSESLLTHITNGDWSDNVAREKTKHALRSELARLRALRDRMASFHHEANDVCTSVEARIEHLGVVFTFAEDAEAFNDWCATRLVRMVADYMLRHNCDKSTALLAQQRKIEALVDFPVFSQIRKVKESLVPDKVSGRAPSCSLALAWCTENKTALRKFKSTLEFDLRLQEFIELTRSRTSCSLRDAVVYAQKQLMPWLHAQDEADDLDKDGPARNNVTYTRAQAVRAMGLLAFGPDMWSYHDLYNVERWKYLCDTFLQIALRVYEIPPVPLLHIALSAGLSSLKSHACCSTHYHDKIGTVATNLSIAKDEKHPECPVCDANGLGELAKEVPFNHHANSILICRINGKVMDDKNPPMCLPNGMVYSETALHDLATRSADSATGISRTVSSKMQNAFLDTEKHVPFDCKEPGEKIDVYHPAESPADGCATGEENAMTPTLREQSELLWNGGRRGNLGKLDTRQNIMPRANAAPLQDSGMEASAPWHTFLRDRAYLPQSLLGNPNPRQLEAIQSPDAMSPTSPLRQATSDPTEDTYSTWSSMKTIPASRTDIKKGSSLRSATNLSSFSADDHSQSSWLESSSDSSLNTRLPSPPSRFDSLHSISGFQYQPSGGALAYRNAAGPYSSSSAKANVDESSSLTMDFGPGSSGSHFGSGIRAQLATTLSSLIEKVPLEIPEGCVRTISIAEFGCLNSRSLLLLRLVIEEFIERVKMMQHGASSPSTQDKKDLALPPEPFPIVFNVIHEDSPQADYRSFTHLLDTHPDSYMNPIWQSSCGPCLQNFLYPSFVARPFGSRIVPPNTLDVGFSLMDLHWMHTPNAQGVALATTAQAELTTFLYARSHEFKQGGVFIMAFLARQEVDPNGVIDNKTDAFIAQRAMHRSAVELEEQRLERRLAKLVSLYSPEFEKEADAIALSPDAAPFLRRQGVQLFSLFQGKEEARKSQLLQKRTVAEQSIVKWQSDSKIPNLHSEELAIPRKPCSSLKLVNPDTYKIDNMPPHPSSTASPAERDKYAAAEFLAIRLCKDCTGLLHRIYYHQHSQETTQFTI</sequence>
<feature type="domain" description="RING-Gid-type" evidence="10">
    <location>
        <begin position="377"/>
        <end position="450"/>
    </location>
</feature>
<feature type="compositionally biased region" description="Low complexity" evidence="8">
    <location>
        <begin position="633"/>
        <end position="649"/>
    </location>
</feature>
<evidence type="ECO:0000259" key="9">
    <source>
        <dbReference type="PROSITE" id="PS50897"/>
    </source>
</evidence>
<evidence type="ECO:0000256" key="7">
    <source>
        <dbReference type="PROSITE-ProRule" id="PRU01215"/>
    </source>
</evidence>
<dbReference type="EMBL" id="KZ454992">
    <property type="protein sequence ID" value="PKI83137.1"/>
    <property type="molecule type" value="Genomic_DNA"/>
</dbReference>
<dbReference type="GO" id="GO:0034657">
    <property type="term" value="C:GID complex"/>
    <property type="evidence" value="ECO:0007669"/>
    <property type="project" value="TreeGrafter"/>
</dbReference>
<dbReference type="SUPFAM" id="SSF53335">
    <property type="entry name" value="S-adenosyl-L-methionine-dependent methyltransferases"/>
    <property type="match status" value="1"/>
</dbReference>
<dbReference type="OrthoDB" id="1933455at2759"/>
<dbReference type="STRING" id="2020962.A0A2N1J9A8"/>
<keyword evidence="12" id="KW-1185">Reference proteome</keyword>
<dbReference type="InterPro" id="IPR045098">
    <property type="entry name" value="Fyv10_fam"/>
</dbReference>
<evidence type="ECO:0000256" key="4">
    <source>
        <dbReference type="ARBA" id="ARBA00022723"/>
    </source>
</evidence>
<dbReference type="InterPro" id="IPR024964">
    <property type="entry name" value="CTLH/CRA"/>
</dbReference>
<dbReference type="Proteomes" id="UP000232875">
    <property type="component" value="Unassembled WGS sequence"/>
</dbReference>
<gene>
    <name evidence="11" type="primary">FYV10</name>
    <name evidence="11" type="ORF">MVES_002729</name>
</gene>
<evidence type="ECO:0000313" key="12">
    <source>
        <dbReference type="Proteomes" id="UP000232875"/>
    </source>
</evidence>
<evidence type="ECO:0000256" key="6">
    <source>
        <dbReference type="ARBA" id="ARBA00022833"/>
    </source>
</evidence>
<dbReference type="GO" id="GO:0043161">
    <property type="term" value="P:proteasome-mediated ubiquitin-dependent protein catabolic process"/>
    <property type="evidence" value="ECO:0007669"/>
    <property type="project" value="InterPro"/>
</dbReference>
<organism evidence="11 12">
    <name type="scientific">Malassezia vespertilionis</name>
    <dbReference type="NCBI Taxonomy" id="2020962"/>
    <lineage>
        <taxon>Eukaryota</taxon>
        <taxon>Fungi</taxon>
        <taxon>Dikarya</taxon>
        <taxon>Basidiomycota</taxon>
        <taxon>Ustilaginomycotina</taxon>
        <taxon>Malasseziomycetes</taxon>
        <taxon>Malasseziales</taxon>
        <taxon>Malasseziaceae</taxon>
        <taxon>Malassezia</taxon>
    </lineage>
</organism>
<feature type="region of interest" description="Disordered" evidence="8">
    <location>
        <begin position="558"/>
        <end position="653"/>
    </location>
</feature>
<evidence type="ECO:0000256" key="1">
    <source>
        <dbReference type="ARBA" id="ARBA00004496"/>
    </source>
</evidence>
<accession>A0A2N1J9A8</accession>
<dbReference type="PROSITE" id="PS51867">
    <property type="entry name" value="ZF_RING_GID"/>
    <property type="match status" value="1"/>
</dbReference>
<feature type="domain" description="CTLH" evidence="9">
    <location>
        <begin position="206"/>
        <end position="244"/>
    </location>
</feature>
<dbReference type="InterPro" id="IPR029063">
    <property type="entry name" value="SAM-dependent_MTases_sf"/>
</dbReference>
<dbReference type="PANTHER" id="PTHR12170:SF2">
    <property type="entry name" value="E3 UBIQUITIN-PROTEIN TRANSFERASE MAEA"/>
    <property type="match status" value="1"/>
</dbReference>
<dbReference type="AlphaFoldDB" id="A0A2N1J9A8"/>
<protein>
    <submittedName>
        <fullName evidence="11">Fyv10p</fullName>
    </submittedName>
</protein>
<feature type="zinc finger region" description="RING-Gid-type" evidence="7">
    <location>
        <begin position="377"/>
        <end position="450"/>
    </location>
</feature>
<evidence type="ECO:0000256" key="5">
    <source>
        <dbReference type="ARBA" id="ARBA00022771"/>
    </source>
</evidence>
<reference evidence="11 12" key="1">
    <citation type="submission" date="2017-10" db="EMBL/GenBank/DDBJ databases">
        <title>A novel species of cold-tolerant Malassezia isolated from bats.</title>
        <authorList>
            <person name="Lorch J.M."/>
            <person name="Palmer J.M."/>
            <person name="Vanderwolf K.J."/>
            <person name="Schmidt K.Z."/>
            <person name="Verant M.L."/>
            <person name="Weller T.J."/>
            <person name="Blehert D.S."/>
        </authorList>
    </citation>
    <scope>NUCLEOTIDE SEQUENCE [LARGE SCALE GENOMIC DNA]</scope>
    <source>
        <strain evidence="11 12">NWHC:44797-103</strain>
    </source>
</reference>
<keyword evidence="4" id="KW-0479">Metal-binding</keyword>
<dbReference type="InterPro" id="IPR044063">
    <property type="entry name" value="ZF_RING_GID"/>
</dbReference>
<comment type="similarity">
    <text evidence="2">Belongs to the FYV10 family.</text>
</comment>
<evidence type="ECO:0000313" key="11">
    <source>
        <dbReference type="EMBL" id="PKI83137.1"/>
    </source>
</evidence>
<evidence type="ECO:0000256" key="2">
    <source>
        <dbReference type="ARBA" id="ARBA00010615"/>
    </source>
</evidence>
<feature type="compositionally biased region" description="Polar residues" evidence="8">
    <location>
        <begin position="578"/>
        <end position="602"/>
    </location>
</feature>
<evidence type="ECO:0000256" key="3">
    <source>
        <dbReference type="ARBA" id="ARBA00022490"/>
    </source>
</evidence>
<dbReference type="PANTHER" id="PTHR12170">
    <property type="entry name" value="MACROPHAGE ERYTHROBLAST ATTACHER-RELATED"/>
    <property type="match status" value="1"/>
</dbReference>